<keyword evidence="3" id="KW-1185">Reference proteome</keyword>
<dbReference type="InterPro" id="IPR052367">
    <property type="entry name" value="Thiosulfate_ST/Rhodanese-like"/>
</dbReference>
<dbReference type="Proteomes" id="UP000756860">
    <property type="component" value="Unassembled WGS sequence"/>
</dbReference>
<dbReference type="InterPro" id="IPR036873">
    <property type="entry name" value="Rhodanese-like_dom_sf"/>
</dbReference>
<dbReference type="Pfam" id="PF00581">
    <property type="entry name" value="Rhodanese"/>
    <property type="match status" value="1"/>
</dbReference>
<dbReference type="SMART" id="SM00450">
    <property type="entry name" value="RHOD"/>
    <property type="match status" value="1"/>
</dbReference>
<gene>
    <name evidence="2" type="ORF">KI810_12360</name>
</gene>
<feature type="domain" description="Rhodanese" evidence="1">
    <location>
        <begin position="12"/>
        <end position="102"/>
    </location>
</feature>
<dbReference type="CDD" id="cd00158">
    <property type="entry name" value="RHOD"/>
    <property type="match status" value="1"/>
</dbReference>
<dbReference type="PANTHER" id="PTHR45431">
    <property type="entry name" value="RHODANESE-LIKE DOMAIN-CONTAINING PROTEIN 15, CHLOROPLASTIC"/>
    <property type="match status" value="1"/>
</dbReference>
<evidence type="ECO:0000313" key="2">
    <source>
        <dbReference type="EMBL" id="MBT0653854.1"/>
    </source>
</evidence>
<dbReference type="InterPro" id="IPR001763">
    <property type="entry name" value="Rhodanese-like_dom"/>
</dbReference>
<organism evidence="2 3">
    <name type="scientific">Geomobilimonas luticola</name>
    <dbReference type="NCBI Taxonomy" id="1114878"/>
    <lineage>
        <taxon>Bacteria</taxon>
        <taxon>Pseudomonadati</taxon>
        <taxon>Thermodesulfobacteriota</taxon>
        <taxon>Desulfuromonadia</taxon>
        <taxon>Geobacterales</taxon>
        <taxon>Geobacteraceae</taxon>
        <taxon>Geomobilimonas</taxon>
    </lineage>
</organism>
<sequence>MEPRLLAEKMASGQPPTVIDVRTGFEFKAGHIPGAINAPVWKILLRLVSLPQDKNAELVVLCELGPRAMMGKALLGFLGFRKVTLLAGHMAAWRRSGLPVVH</sequence>
<evidence type="ECO:0000313" key="3">
    <source>
        <dbReference type="Proteomes" id="UP000756860"/>
    </source>
</evidence>
<reference evidence="2 3" key="1">
    <citation type="submission" date="2021-05" db="EMBL/GenBank/DDBJ databases">
        <title>The draft genome of Geobacter luticola JCM 17780.</title>
        <authorList>
            <person name="Xu Z."/>
            <person name="Masuda Y."/>
            <person name="Itoh H."/>
            <person name="Senoo K."/>
        </authorList>
    </citation>
    <scope>NUCLEOTIDE SEQUENCE [LARGE SCALE GENOMIC DNA]</scope>
    <source>
        <strain evidence="2 3">JCM 17780</strain>
    </source>
</reference>
<protein>
    <submittedName>
        <fullName evidence="2">Rhodanese-like domain-containing protein</fullName>
    </submittedName>
</protein>
<comment type="caution">
    <text evidence="2">The sequence shown here is derived from an EMBL/GenBank/DDBJ whole genome shotgun (WGS) entry which is preliminary data.</text>
</comment>
<dbReference type="Gene3D" id="3.40.250.10">
    <property type="entry name" value="Rhodanese-like domain"/>
    <property type="match status" value="1"/>
</dbReference>
<dbReference type="EMBL" id="JAHCVK010000005">
    <property type="protein sequence ID" value="MBT0653854.1"/>
    <property type="molecule type" value="Genomic_DNA"/>
</dbReference>
<proteinExistence type="predicted"/>
<accession>A0ABS5SER5</accession>
<dbReference type="SUPFAM" id="SSF52821">
    <property type="entry name" value="Rhodanese/Cell cycle control phosphatase"/>
    <property type="match status" value="1"/>
</dbReference>
<evidence type="ECO:0000259" key="1">
    <source>
        <dbReference type="PROSITE" id="PS50206"/>
    </source>
</evidence>
<name>A0ABS5SER5_9BACT</name>
<dbReference type="PROSITE" id="PS50206">
    <property type="entry name" value="RHODANESE_3"/>
    <property type="match status" value="1"/>
</dbReference>
<dbReference type="PANTHER" id="PTHR45431:SF3">
    <property type="entry name" value="RHODANESE-LIKE DOMAIN-CONTAINING PROTEIN 15, CHLOROPLASTIC"/>
    <property type="match status" value="1"/>
</dbReference>